<name>A0A6S7B8L8_9BURK</name>
<feature type="compositionally biased region" description="Polar residues" evidence="1">
    <location>
        <begin position="25"/>
        <end position="34"/>
    </location>
</feature>
<gene>
    <name evidence="2" type="ORF">LMG28138_03062</name>
</gene>
<reference evidence="2 3" key="1">
    <citation type="submission" date="2020-04" db="EMBL/GenBank/DDBJ databases">
        <authorList>
            <person name="De Canck E."/>
        </authorList>
    </citation>
    <scope>NUCLEOTIDE SEQUENCE [LARGE SCALE GENOMIC DNA]</scope>
    <source>
        <strain evidence="2 3">LMG 28138</strain>
    </source>
</reference>
<evidence type="ECO:0000313" key="2">
    <source>
        <dbReference type="EMBL" id="CAB3790926.1"/>
    </source>
</evidence>
<sequence length="102" mass="11182">MTSAPGAAPSKMLSDEMRGLRHAQRSTASVSASQRQFTDDLYMDEVANLHFGIHVGFLVDTFDLEPELGVVFFDKLEPHEGTMNTVQDESIHVSFAGPTQQG</sequence>
<proteinExistence type="predicted"/>
<dbReference type="AlphaFoldDB" id="A0A6S7B8L8"/>
<organism evidence="2 3">
    <name type="scientific">Pararobbsia alpina</name>
    <dbReference type="NCBI Taxonomy" id="621374"/>
    <lineage>
        <taxon>Bacteria</taxon>
        <taxon>Pseudomonadati</taxon>
        <taxon>Pseudomonadota</taxon>
        <taxon>Betaproteobacteria</taxon>
        <taxon>Burkholderiales</taxon>
        <taxon>Burkholderiaceae</taxon>
        <taxon>Pararobbsia</taxon>
    </lineage>
</organism>
<evidence type="ECO:0000256" key="1">
    <source>
        <dbReference type="SAM" id="MobiDB-lite"/>
    </source>
</evidence>
<dbReference type="EMBL" id="CADIKM010000013">
    <property type="protein sequence ID" value="CAB3790926.1"/>
    <property type="molecule type" value="Genomic_DNA"/>
</dbReference>
<feature type="region of interest" description="Disordered" evidence="1">
    <location>
        <begin position="1"/>
        <end position="34"/>
    </location>
</feature>
<evidence type="ECO:0000313" key="3">
    <source>
        <dbReference type="Proteomes" id="UP000494115"/>
    </source>
</evidence>
<accession>A0A6S7B8L8</accession>
<dbReference type="Proteomes" id="UP000494115">
    <property type="component" value="Unassembled WGS sequence"/>
</dbReference>
<protein>
    <submittedName>
        <fullName evidence="2">Uncharacterized protein</fullName>
    </submittedName>
</protein>
<keyword evidence="3" id="KW-1185">Reference proteome</keyword>